<keyword evidence="1" id="KW-0472">Membrane</keyword>
<sequence length="177" mass="19358">MRRHIVTCAECAAEVARQHKVAKHVATADPFEQPLSRSWEKLRAQIESDDRIARPQFRARRRFGGYRGSFTLAAASLAACLVAVVMFGPADHNFRTLTSSIPEDLHTVKFQTKPGIGVDEIKAILTRHGLSLVSGPSETGVYTAKSISEADAANLQTVSQALMETPEILFAAPDEQQ</sequence>
<name>A0ABS4E3H2_9HYPH</name>
<evidence type="ECO:0000313" key="3">
    <source>
        <dbReference type="Proteomes" id="UP000759443"/>
    </source>
</evidence>
<accession>A0ABS4E3H2</accession>
<dbReference type="RefSeq" id="WP_245224214.1">
    <property type="nucleotide sequence ID" value="NZ_JAGGJU010000011.1"/>
</dbReference>
<feature type="transmembrane region" description="Helical" evidence="1">
    <location>
        <begin position="70"/>
        <end position="90"/>
    </location>
</feature>
<evidence type="ECO:0000313" key="2">
    <source>
        <dbReference type="EMBL" id="MBP1852473.1"/>
    </source>
</evidence>
<organism evidence="2 3">
    <name type="scientific">Rhizobium halophytocola</name>
    <dbReference type="NCBI Taxonomy" id="735519"/>
    <lineage>
        <taxon>Bacteria</taxon>
        <taxon>Pseudomonadati</taxon>
        <taxon>Pseudomonadota</taxon>
        <taxon>Alphaproteobacteria</taxon>
        <taxon>Hyphomicrobiales</taxon>
        <taxon>Rhizobiaceae</taxon>
        <taxon>Rhizobium/Agrobacterium group</taxon>
        <taxon>Rhizobium</taxon>
    </lineage>
</organism>
<dbReference type="Proteomes" id="UP000759443">
    <property type="component" value="Unassembled WGS sequence"/>
</dbReference>
<proteinExistence type="predicted"/>
<comment type="caution">
    <text evidence="2">The sequence shown here is derived from an EMBL/GenBank/DDBJ whole genome shotgun (WGS) entry which is preliminary data.</text>
</comment>
<keyword evidence="3" id="KW-1185">Reference proteome</keyword>
<gene>
    <name evidence="2" type="ORF">J2Z17_003930</name>
</gene>
<protein>
    <submittedName>
        <fullName evidence="2">Uncharacterized protein</fullName>
    </submittedName>
</protein>
<keyword evidence="1" id="KW-1133">Transmembrane helix</keyword>
<keyword evidence="1" id="KW-0812">Transmembrane</keyword>
<dbReference type="EMBL" id="JAGGJU010000011">
    <property type="protein sequence ID" value="MBP1852473.1"/>
    <property type="molecule type" value="Genomic_DNA"/>
</dbReference>
<evidence type="ECO:0000256" key="1">
    <source>
        <dbReference type="SAM" id="Phobius"/>
    </source>
</evidence>
<reference evidence="2 3" key="1">
    <citation type="submission" date="2021-03" db="EMBL/GenBank/DDBJ databases">
        <title>Genomic Encyclopedia of Type Strains, Phase IV (KMG-IV): sequencing the most valuable type-strain genomes for metagenomic binning, comparative biology and taxonomic classification.</title>
        <authorList>
            <person name="Goeker M."/>
        </authorList>
    </citation>
    <scope>NUCLEOTIDE SEQUENCE [LARGE SCALE GENOMIC DNA]</scope>
    <source>
        <strain evidence="2 3">DSM 21600</strain>
    </source>
</reference>